<reference evidence="2 3" key="1">
    <citation type="submission" date="2015-12" db="EMBL/GenBank/DDBJ databases">
        <title>Draft genome sequence of Moniliophthora roreri, the causal agent of frosty pod rot of cacao.</title>
        <authorList>
            <person name="Aime M.C."/>
            <person name="Diaz-Valderrama J.R."/>
            <person name="Kijpornyongpan T."/>
            <person name="Phillips-Mora W."/>
        </authorList>
    </citation>
    <scope>NUCLEOTIDE SEQUENCE [LARGE SCALE GENOMIC DNA]</scope>
    <source>
        <strain evidence="2 3">MCA 2952</strain>
    </source>
</reference>
<comment type="caution">
    <text evidence="2">The sequence shown here is derived from an EMBL/GenBank/DDBJ whole genome shotgun (WGS) entry which is preliminary data.</text>
</comment>
<protein>
    <submittedName>
        <fullName evidence="2">Uncharacterized protein</fullName>
    </submittedName>
</protein>
<dbReference type="AlphaFoldDB" id="A0A0W0F0D5"/>
<organism evidence="2 3">
    <name type="scientific">Moniliophthora roreri</name>
    <name type="common">Frosty pod rot fungus</name>
    <name type="synonym">Monilia roreri</name>
    <dbReference type="NCBI Taxonomy" id="221103"/>
    <lineage>
        <taxon>Eukaryota</taxon>
        <taxon>Fungi</taxon>
        <taxon>Dikarya</taxon>
        <taxon>Basidiomycota</taxon>
        <taxon>Agaricomycotina</taxon>
        <taxon>Agaricomycetes</taxon>
        <taxon>Agaricomycetidae</taxon>
        <taxon>Agaricales</taxon>
        <taxon>Marasmiineae</taxon>
        <taxon>Marasmiaceae</taxon>
        <taxon>Moniliophthora</taxon>
    </lineage>
</organism>
<evidence type="ECO:0000256" key="1">
    <source>
        <dbReference type="SAM" id="MobiDB-lite"/>
    </source>
</evidence>
<accession>A0A0W0F0D5</accession>
<evidence type="ECO:0000313" key="3">
    <source>
        <dbReference type="Proteomes" id="UP000054988"/>
    </source>
</evidence>
<evidence type="ECO:0000313" key="2">
    <source>
        <dbReference type="EMBL" id="KTB29713.1"/>
    </source>
</evidence>
<gene>
    <name evidence="2" type="ORF">WG66_17705</name>
</gene>
<dbReference type="EMBL" id="LATX01002414">
    <property type="protein sequence ID" value="KTB29713.1"/>
    <property type="molecule type" value="Genomic_DNA"/>
</dbReference>
<name>A0A0W0F0D5_MONRR</name>
<sequence length="178" mass="19944">METPTNYIRHHIRVRDTRIGDPCVQSLHPFLETCGGYPKTTPGNGRYGASTMISHQQRHQWSFYHLKLAQFNLGSPPTSLSPYHALFNPTCLFGYLLCTPLLCDTKISPRSTSSSPPPPPPTMETSTEDDYISSTTTSTTTKAYTFSFCWFSQSDGIIGANHYTSTHSPVRFILYARV</sequence>
<feature type="region of interest" description="Disordered" evidence="1">
    <location>
        <begin position="109"/>
        <end position="134"/>
    </location>
</feature>
<dbReference type="Proteomes" id="UP000054988">
    <property type="component" value="Unassembled WGS sequence"/>
</dbReference>
<proteinExistence type="predicted"/>